<dbReference type="InterPro" id="IPR056633">
    <property type="entry name" value="DUF7731"/>
</dbReference>
<protein>
    <recommendedName>
        <fullName evidence="2">DUF7731 domain-containing protein</fullName>
    </recommendedName>
</protein>
<name>A0A4P1QVN1_LUPAN</name>
<feature type="compositionally biased region" description="Gly residues" evidence="1">
    <location>
        <begin position="56"/>
        <end position="76"/>
    </location>
</feature>
<gene>
    <name evidence="3" type="ORF">TanjilG_27022</name>
</gene>
<organism evidence="3 4">
    <name type="scientific">Lupinus angustifolius</name>
    <name type="common">Narrow-leaved blue lupine</name>
    <dbReference type="NCBI Taxonomy" id="3871"/>
    <lineage>
        <taxon>Eukaryota</taxon>
        <taxon>Viridiplantae</taxon>
        <taxon>Streptophyta</taxon>
        <taxon>Embryophyta</taxon>
        <taxon>Tracheophyta</taxon>
        <taxon>Spermatophyta</taxon>
        <taxon>Magnoliopsida</taxon>
        <taxon>eudicotyledons</taxon>
        <taxon>Gunneridae</taxon>
        <taxon>Pentapetalae</taxon>
        <taxon>rosids</taxon>
        <taxon>fabids</taxon>
        <taxon>Fabales</taxon>
        <taxon>Fabaceae</taxon>
        <taxon>Papilionoideae</taxon>
        <taxon>50 kb inversion clade</taxon>
        <taxon>genistoids sensu lato</taxon>
        <taxon>core genistoids</taxon>
        <taxon>Genisteae</taxon>
        <taxon>Lupinus</taxon>
    </lineage>
</organism>
<keyword evidence="4" id="KW-1185">Reference proteome</keyword>
<evidence type="ECO:0000256" key="1">
    <source>
        <dbReference type="SAM" id="MobiDB-lite"/>
    </source>
</evidence>
<reference evidence="3 4" key="1">
    <citation type="journal article" date="2017" name="Plant Biotechnol. J.">
        <title>A comprehensive draft genome sequence for lupin (Lupinus angustifolius), an emerging health food: insights into plant-microbe interactions and legume evolution.</title>
        <authorList>
            <person name="Hane J.K."/>
            <person name="Ming Y."/>
            <person name="Kamphuis L.G."/>
            <person name="Nelson M.N."/>
            <person name="Garg G."/>
            <person name="Atkins C.A."/>
            <person name="Bayer P.E."/>
            <person name="Bravo A."/>
            <person name="Bringans S."/>
            <person name="Cannon S."/>
            <person name="Edwards D."/>
            <person name="Foley R."/>
            <person name="Gao L.L."/>
            <person name="Harrison M.J."/>
            <person name="Huang W."/>
            <person name="Hurgobin B."/>
            <person name="Li S."/>
            <person name="Liu C.W."/>
            <person name="McGrath A."/>
            <person name="Morahan G."/>
            <person name="Murray J."/>
            <person name="Weller J."/>
            <person name="Jian J."/>
            <person name="Singh K.B."/>
        </authorList>
    </citation>
    <scope>NUCLEOTIDE SEQUENCE [LARGE SCALE GENOMIC DNA]</scope>
    <source>
        <strain evidence="4">cv. Tanjil</strain>
        <tissue evidence="3">Whole plant</tissue>
    </source>
</reference>
<proteinExistence type="predicted"/>
<accession>A0A4P1QVN1</accession>
<sequence length="212" mass="22625">MAECNREDYFTAPDVKQGAGVNQQSTEAVETLRPKLKPQIVKLSGNADKDVLETLPGGGDSGGGGDGIRTGGGGGGGGVGFGDPTQIISKTLLCFNDKYIYSSCEESCRLNENGNLNVPTQKVDEFCKGPCLTETNLVLSCLDNVFSNFIFYNMATIQDIRETIQSGCGYGPQRGNFNVAEHIQTEESKALKTSHYLMIGLALILMGNGLLL</sequence>
<evidence type="ECO:0000313" key="3">
    <source>
        <dbReference type="EMBL" id="OIV95918.1"/>
    </source>
</evidence>
<dbReference type="AlphaFoldDB" id="A0A4P1QVN1"/>
<dbReference type="Pfam" id="PF24865">
    <property type="entry name" value="DUF7731"/>
    <property type="match status" value="1"/>
</dbReference>
<dbReference type="PANTHER" id="PTHR34366:SF2">
    <property type="entry name" value="OS07G0289901 PROTEIN"/>
    <property type="match status" value="1"/>
</dbReference>
<dbReference type="Gramene" id="OIV95918">
    <property type="protein sequence ID" value="OIV95918"/>
    <property type="gene ID" value="TanjilG_27022"/>
</dbReference>
<dbReference type="PANTHER" id="PTHR34366">
    <property type="entry name" value="OS07G0289901 PROTEIN-RELATED"/>
    <property type="match status" value="1"/>
</dbReference>
<evidence type="ECO:0000313" key="4">
    <source>
        <dbReference type="Proteomes" id="UP000188354"/>
    </source>
</evidence>
<dbReference type="STRING" id="3871.A0A4P1QVN1"/>
<feature type="region of interest" description="Disordered" evidence="1">
    <location>
        <begin position="51"/>
        <end position="76"/>
    </location>
</feature>
<dbReference type="Proteomes" id="UP000188354">
    <property type="component" value="Chromosome LG16"/>
</dbReference>
<dbReference type="EMBL" id="CM007376">
    <property type="protein sequence ID" value="OIV95918.1"/>
    <property type="molecule type" value="Genomic_DNA"/>
</dbReference>
<feature type="domain" description="DUF7731" evidence="2">
    <location>
        <begin position="84"/>
        <end position="184"/>
    </location>
</feature>
<evidence type="ECO:0000259" key="2">
    <source>
        <dbReference type="Pfam" id="PF24865"/>
    </source>
</evidence>